<accession>A0A543FQQ3</accession>
<dbReference type="OrthoDB" id="9814237at2"/>
<evidence type="ECO:0000256" key="5">
    <source>
        <dbReference type="ARBA" id="ARBA00023136"/>
    </source>
</evidence>
<dbReference type="PROSITE" id="PS50850">
    <property type="entry name" value="MFS"/>
    <property type="match status" value="1"/>
</dbReference>
<dbReference type="PANTHER" id="PTHR43124">
    <property type="entry name" value="PURINE EFFLUX PUMP PBUE"/>
    <property type="match status" value="1"/>
</dbReference>
<evidence type="ECO:0000256" key="4">
    <source>
        <dbReference type="ARBA" id="ARBA00022989"/>
    </source>
</evidence>
<sequence>MTAVAVAPPAARSFPRVALLALAAGAFVMCTAEFVIAGLLPEVAADLGIGISTAGLLISGYAAAIVVGGPLFVVAGTRVQRTRLLVIAAAVFLAGNTLAALSGTYSMLMAGRVLSALGQGAFLATAAVVAADLVAPQLRARAIALVFAGGTAANVAGTPLGALIGQELGWRATFWAVAAAGAAALVAVLVAVPATPPPAPTTLRAGLGVFRQLQVWLTLAIGMAGLGGLFAAYTYIAPLLTSASGFPPGAIAALLGLFGVGLLAGNVVGGRLGAGSQLRVLGAGLAVLAAALAGLAVGASSPVVATVLLMVVGASAFALVAPFMTRLIDQAAGAPLLASAAGGSAVNTGAALGAYLGGLAIDTPLGVTGPPAAGALIAATGLVAVLAARLSATRYP</sequence>
<feature type="transmembrane region" description="Helical" evidence="6">
    <location>
        <begin position="172"/>
        <end position="194"/>
    </location>
</feature>
<evidence type="ECO:0000313" key="8">
    <source>
        <dbReference type="EMBL" id="TQM36169.1"/>
    </source>
</evidence>
<feature type="transmembrane region" description="Helical" evidence="6">
    <location>
        <begin position="84"/>
        <end position="108"/>
    </location>
</feature>
<dbReference type="Gene3D" id="1.20.1250.20">
    <property type="entry name" value="MFS general substrate transporter like domains"/>
    <property type="match status" value="1"/>
</dbReference>
<proteinExistence type="predicted"/>
<evidence type="ECO:0000256" key="2">
    <source>
        <dbReference type="ARBA" id="ARBA00022475"/>
    </source>
</evidence>
<dbReference type="InterPro" id="IPR011701">
    <property type="entry name" value="MFS"/>
</dbReference>
<dbReference type="InterPro" id="IPR036259">
    <property type="entry name" value="MFS_trans_sf"/>
</dbReference>
<dbReference type="PANTHER" id="PTHR43124:SF3">
    <property type="entry name" value="CHLORAMPHENICOL EFFLUX PUMP RV0191"/>
    <property type="match status" value="1"/>
</dbReference>
<keyword evidence="4 6" id="KW-1133">Transmembrane helix</keyword>
<feature type="transmembrane region" description="Helical" evidence="6">
    <location>
        <begin position="280"/>
        <end position="297"/>
    </location>
</feature>
<dbReference type="AlphaFoldDB" id="A0A543FQQ3"/>
<reference evidence="8 9" key="1">
    <citation type="submission" date="2019-06" db="EMBL/GenBank/DDBJ databases">
        <title>Sequencing the genomes of 1000 actinobacteria strains.</title>
        <authorList>
            <person name="Klenk H.-P."/>
        </authorList>
    </citation>
    <scope>NUCLEOTIDE SEQUENCE [LARGE SCALE GENOMIC DNA]</scope>
    <source>
        <strain evidence="8 9">DSM 45511</strain>
    </source>
</reference>
<dbReference type="InterPro" id="IPR050189">
    <property type="entry name" value="MFS_Efflux_Transporters"/>
</dbReference>
<feature type="transmembrane region" description="Helical" evidence="6">
    <location>
        <begin position="248"/>
        <end position="268"/>
    </location>
</feature>
<dbReference type="GO" id="GO:0005886">
    <property type="term" value="C:plasma membrane"/>
    <property type="evidence" value="ECO:0007669"/>
    <property type="project" value="UniProtKB-SubCell"/>
</dbReference>
<name>A0A543FQQ3_9PSEU</name>
<evidence type="ECO:0000313" key="9">
    <source>
        <dbReference type="Proteomes" id="UP000319818"/>
    </source>
</evidence>
<dbReference type="Proteomes" id="UP000319818">
    <property type="component" value="Unassembled WGS sequence"/>
</dbReference>
<gene>
    <name evidence="8" type="ORF">FB388_7623</name>
</gene>
<feature type="transmembrane region" description="Helical" evidence="6">
    <location>
        <begin position="303"/>
        <end position="324"/>
    </location>
</feature>
<dbReference type="GO" id="GO:0022857">
    <property type="term" value="F:transmembrane transporter activity"/>
    <property type="evidence" value="ECO:0007669"/>
    <property type="project" value="InterPro"/>
</dbReference>
<keyword evidence="2" id="KW-1003">Cell membrane</keyword>
<dbReference type="SUPFAM" id="SSF103473">
    <property type="entry name" value="MFS general substrate transporter"/>
    <property type="match status" value="1"/>
</dbReference>
<feature type="transmembrane region" description="Helical" evidence="6">
    <location>
        <begin position="215"/>
        <end position="236"/>
    </location>
</feature>
<evidence type="ECO:0000256" key="6">
    <source>
        <dbReference type="SAM" id="Phobius"/>
    </source>
</evidence>
<keyword evidence="9" id="KW-1185">Reference proteome</keyword>
<organism evidence="8 9">
    <name type="scientific">Pseudonocardia cypriaca</name>
    <dbReference type="NCBI Taxonomy" id="882449"/>
    <lineage>
        <taxon>Bacteria</taxon>
        <taxon>Bacillati</taxon>
        <taxon>Actinomycetota</taxon>
        <taxon>Actinomycetes</taxon>
        <taxon>Pseudonocardiales</taxon>
        <taxon>Pseudonocardiaceae</taxon>
        <taxon>Pseudonocardia</taxon>
    </lineage>
</organism>
<dbReference type="EMBL" id="VFPH01000003">
    <property type="protein sequence ID" value="TQM36169.1"/>
    <property type="molecule type" value="Genomic_DNA"/>
</dbReference>
<keyword evidence="5 6" id="KW-0472">Membrane</keyword>
<feature type="transmembrane region" description="Helical" evidence="6">
    <location>
        <begin position="336"/>
        <end position="361"/>
    </location>
</feature>
<comment type="caution">
    <text evidence="8">The sequence shown here is derived from an EMBL/GenBank/DDBJ whole genome shotgun (WGS) entry which is preliminary data.</text>
</comment>
<feature type="transmembrane region" description="Helical" evidence="6">
    <location>
        <begin position="114"/>
        <end position="135"/>
    </location>
</feature>
<keyword evidence="3 6" id="KW-0812">Transmembrane</keyword>
<feature type="domain" description="Major facilitator superfamily (MFS) profile" evidence="7">
    <location>
        <begin position="18"/>
        <end position="396"/>
    </location>
</feature>
<evidence type="ECO:0000256" key="3">
    <source>
        <dbReference type="ARBA" id="ARBA00022692"/>
    </source>
</evidence>
<dbReference type="Pfam" id="PF07690">
    <property type="entry name" value="MFS_1"/>
    <property type="match status" value="1"/>
</dbReference>
<evidence type="ECO:0000256" key="1">
    <source>
        <dbReference type="ARBA" id="ARBA00004651"/>
    </source>
</evidence>
<protein>
    <submittedName>
        <fullName evidence="8">DHA1 family inner membrane transport protein</fullName>
    </submittedName>
</protein>
<comment type="subcellular location">
    <subcellularLocation>
        <location evidence="1">Cell membrane</location>
        <topology evidence="1">Multi-pass membrane protein</topology>
    </subcellularLocation>
</comment>
<dbReference type="CDD" id="cd17324">
    <property type="entry name" value="MFS_NepI_like"/>
    <property type="match status" value="1"/>
</dbReference>
<dbReference type="RefSeq" id="WP_142107418.1">
    <property type="nucleotide sequence ID" value="NZ_VFPH01000003.1"/>
</dbReference>
<feature type="transmembrane region" description="Helical" evidence="6">
    <location>
        <begin position="142"/>
        <end position="166"/>
    </location>
</feature>
<dbReference type="InterPro" id="IPR020846">
    <property type="entry name" value="MFS_dom"/>
</dbReference>
<feature type="transmembrane region" description="Helical" evidence="6">
    <location>
        <begin position="373"/>
        <end position="392"/>
    </location>
</feature>
<feature type="transmembrane region" description="Helical" evidence="6">
    <location>
        <begin position="48"/>
        <end position="72"/>
    </location>
</feature>
<evidence type="ECO:0000259" key="7">
    <source>
        <dbReference type="PROSITE" id="PS50850"/>
    </source>
</evidence>